<dbReference type="GO" id="GO:0016042">
    <property type="term" value="P:lipid catabolic process"/>
    <property type="evidence" value="ECO:0007669"/>
    <property type="project" value="InterPro"/>
</dbReference>
<dbReference type="Gene3D" id="3.40.50.1820">
    <property type="entry name" value="alpha/beta hydrolase"/>
    <property type="match status" value="1"/>
</dbReference>
<reference evidence="2 3" key="1">
    <citation type="submission" date="2016-10" db="EMBL/GenBank/DDBJ databases">
        <authorList>
            <person name="de Groot N.N."/>
        </authorList>
    </citation>
    <scope>NUCLEOTIDE SEQUENCE [LARGE SCALE GENOMIC DNA]</scope>
    <source>
        <strain evidence="2 3">DSM 44908</strain>
    </source>
</reference>
<evidence type="ECO:0000256" key="1">
    <source>
        <dbReference type="SAM" id="MobiDB-lite"/>
    </source>
</evidence>
<dbReference type="GO" id="GO:0004806">
    <property type="term" value="F:triacylglycerol lipase activity"/>
    <property type="evidence" value="ECO:0007669"/>
    <property type="project" value="InterPro"/>
</dbReference>
<accession>A0A1I0TRX4</accession>
<dbReference type="InterPro" id="IPR029058">
    <property type="entry name" value="AB_hydrolase_fold"/>
</dbReference>
<evidence type="ECO:0000313" key="2">
    <source>
        <dbReference type="EMBL" id="SFA54508.1"/>
    </source>
</evidence>
<dbReference type="AlphaFoldDB" id="A0A1I0TRX4"/>
<dbReference type="PANTHER" id="PTHR34853:SF1">
    <property type="entry name" value="LIPASE 5"/>
    <property type="match status" value="1"/>
</dbReference>
<proteinExistence type="predicted"/>
<dbReference type="GeneID" id="85486303"/>
<evidence type="ECO:0000313" key="3">
    <source>
        <dbReference type="Proteomes" id="UP000182054"/>
    </source>
</evidence>
<name>A0A1I0TRX4_9NOCA</name>
<sequence length="432" mass="46794">MSVQHEAAEPSTPDEVPFSPRPVGLPSTDPFYRVPKGFESAEPGDVLRARRVEVGLFSLVPQRIDAWQLLYRTSDLHGDPSTAVTTVLLPAGARPDETRPVVSYQCAIDAVSDRCFPSYALRRGAHALGSLPQVEMVVVRYALRRGWAITLPDHEGADGRWGAPVEPGYITLDGVRATLSFEPAGLGPSNPVALWGYSGGGLATSWAVEAAGTYAPELNIVAGALGSPVGDPASAFTRLNGGLFAALPTMVVEGLRRTYPDLARIIDETVAEPGQDILRRLQSRTTVHATLALMMHDLDRYTRIPLADIMARPELVQIFQDIQPGKSAPRFPLMINQAAYDWIIACDDVDGQVQRYRKAGAHVRYDRDRLADHISLHPLTASVVMEWLADRFAGRPLDAPSDTTRWSTALTPRGLRGLLGLGVSTGLAALGR</sequence>
<dbReference type="RefSeq" id="WP_068363412.1">
    <property type="nucleotide sequence ID" value="NZ_FOJN01000009.1"/>
</dbReference>
<dbReference type="EMBL" id="FOJN01000009">
    <property type="protein sequence ID" value="SFA54508.1"/>
    <property type="molecule type" value="Genomic_DNA"/>
</dbReference>
<dbReference type="PANTHER" id="PTHR34853">
    <property type="match status" value="1"/>
</dbReference>
<dbReference type="OrthoDB" id="9798122at2"/>
<organism evidence="2 3">
    <name type="scientific">Rhodococcoides kroppenstedtii</name>
    <dbReference type="NCBI Taxonomy" id="293050"/>
    <lineage>
        <taxon>Bacteria</taxon>
        <taxon>Bacillati</taxon>
        <taxon>Actinomycetota</taxon>
        <taxon>Actinomycetes</taxon>
        <taxon>Mycobacteriales</taxon>
        <taxon>Nocardiaceae</taxon>
        <taxon>Rhodococcoides</taxon>
    </lineage>
</organism>
<dbReference type="PIRSF" id="PIRSF029171">
    <property type="entry name" value="Esterase_LipA"/>
    <property type="match status" value="1"/>
</dbReference>
<dbReference type="Gene3D" id="1.10.260.130">
    <property type="match status" value="1"/>
</dbReference>
<protein>
    <submittedName>
        <fullName evidence="2">Secretory lipase</fullName>
    </submittedName>
</protein>
<dbReference type="Pfam" id="PF03583">
    <property type="entry name" value="LIP"/>
    <property type="match status" value="1"/>
</dbReference>
<dbReference type="SUPFAM" id="SSF53474">
    <property type="entry name" value="alpha/beta-Hydrolases"/>
    <property type="match status" value="1"/>
</dbReference>
<dbReference type="Proteomes" id="UP000182054">
    <property type="component" value="Unassembled WGS sequence"/>
</dbReference>
<gene>
    <name evidence="2" type="ORF">SAMN05444374_10935</name>
</gene>
<feature type="region of interest" description="Disordered" evidence="1">
    <location>
        <begin position="1"/>
        <end position="22"/>
    </location>
</feature>
<dbReference type="InterPro" id="IPR005152">
    <property type="entry name" value="Lipase_secreted"/>
</dbReference>